<dbReference type="GO" id="GO:0003727">
    <property type="term" value="F:single-stranded RNA binding"/>
    <property type="evidence" value="ECO:0007669"/>
    <property type="project" value="TreeGrafter"/>
</dbReference>
<dbReference type="InterPro" id="IPR036236">
    <property type="entry name" value="Znf_C2H2_sf"/>
</dbReference>
<evidence type="ECO:0000313" key="7">
    <source>
        <dbReference type="Proteomes" id="UP000824782"/>
    </source>
</evidence>
<dbReference type="SUPFAM" id="SSF57667">
    <property type="entry name" value="beta-beta-alpha zinc fingers"/>
    <property type="match status" value="1"/>
</dbReference>
<feature type="compositionally biased region" description="Basic and acidic residues" evidence="4">
    <location>
        <begin position="565"/>
        <end position="576"/>
    </location>
</feature>
<dbReference type="InterPro" id="IPR022755">
    <property type="entry name" value="Znf_C2H2_jaz"/>
</dbReference>
<feature type="region of interest" description="Disordered" evidence="4">
    <location>
        <begin position="407"/>
        <end position="441"/>
    </location>
</feature>
<dbReference type="PANTHER" id="PTHR45762:SF13">
    <property type="entry name" value="U1-TYPE DOMAIN-CONTAINING PROTEIN"/>
    <property type="match status" value="1"/>
</dbReference>
<feature type="compositionally biased region" description="Basic and acidic residues" evidence="4">
    <location>
        <begin position="663"/>
        <end position="672"/>
    </location>
</feature>
<evidence type="ECO:0000256" key="2">
    <source>
        <dbReference type="ARBA" id="ARBA00022771"/>
    </source>
</evidence>
<dbReference type="EMBL" id="WNYA01000010">
    <property type="protein sequence ID" value="KAG8554814.1"/>
    <property type="molecule type" value="Genomic_DNA"/>
</dbReference>
<feature type="region of interest" description="Disordered" evidence="4">
    <location>
        <begin position="508"/>
        <end position="800"/>
    </location>
</feature>
<feature type="compositionally biased region" description="Basic and acidic residues" evidence="4">
    <location>
        <begin position="621"/>
        <end position="630"/>
    </location>
</feature>
<evidence type="ECO:0000256" key="3">
    <source>
        <dbReference type="ARBA" id="ARBA00022833"/>
    </source>
</evidence>
<accession>A0AAV6ZZQ6</accession>
<feature type="compositionally biased region" description="Basic and acidic residues" evidence="4">
    <location>
        <begin position="701"/>
        <end position="711"/>
    </location>
</feature>
<sequence>MEESTPNPVNPETPFFCHLCSVYCASALNLQSHFLGNKHRATEESLRTPKPSAEEEEQDEEKPEDEKPLVTLQEHIDTCKDSEPAVGLEYIYQYRRRGYYTYECTLCDCKAGLTHMFMHIVGAKHRIYYLGKHHPSLGISGPYIMRGPKKLKKLRDICLKVEKEFGRQKINEEKPHGPFDPTSVFYVPDTETEQLDFTCDDYFSASDNPEPEHLVTFLELKAAHLANPEPATSSVESTEPKVPEPPVVVVPEPEFKSNQDLLEFLDHFRIVQIPDAKFVITVVEMLSLALLRFKRMSKEKDAKNKLDSKSNAASECRNKKQDLVSAEEATTEKQDSALCALPSHPDKNIGTQNQDSTSSAVPANPSKDSGTEKQNSAPSTAWVHISREPKIDKQALAASAVLFHPNQEKKIEKRDSVPSAVPINTNKETRTGRRDMAPPTVQLRPNQETRTQRGDMAPPTMPLHLNQETKTGRRDMAPPSVPLHPNQETKTGRWDMALPAVPLQPNQEARTGRRDMAPSTVPFQPNQETRTERRDMVPPAVPLRPNQETRTGRGDMAPPTVPRHPNQETKTGRRDMAPPIVPLHPNQEKWDTTPSAMPYNPNRELRTEKQDSAPSAVSSYRKPETRKETWDSAPSALPFHPQREMRLEKRDSAPSAVPFHPNTDIRTEKRDSVSYPLPSYRYPEAKPETWDSTPPAGSFHTNREMRMEKQDSAPSSVQSHPSRETRDMWDSAPSSVSFHPNRDMRTETWDSAPSAGPHHPNREMRMEKRDSAPSSVPFHPSHETRTEVWDSAPSAAPFLPNRDTRMEKQVYPNTSQNYPQSNTGSRLQVPFASNNSQAPSAPQPTRGTPAAPPRFSAPPLFPIAKNDIMNKFFESLKTMEIPEVISTLNKITATNPAFRGMHVPSLVRYLTETGKLKPTQSVPQSNQ</sequence>
<feature type="compositionally biased region" description="Basic and acidic residues" evidence="4">
    <location>
        <begin position="427"/>
        <end position="436"/>
    </location>
</feature>
<feature type="compositionally biased region" description="Basic and acidic residues" evidence="4">
    <location>
        <begin position="299"/>
        <end position="308"/>
    </location>
</feature>
<dbReference type="GO" id="GO:0071011">
    <property type="term" value="C:precatalytic spliceosome"/>
    <property type="evidence" value="ECO:0007669"/>
    <property type="project" value="TreeGrafter"/>
</dbReference>
<feature type="compositionally biased region" description="Polar residues" evidence="4">
    <location>
        <begin position="349"/>
        <end position="379"/>
    </location>
</feature>
<feature type="domain" description="Zinc finger double-stranded RNA binding" evidence="5">
    <location>
        <begin position="14"/>
        <end position="40"/>
    </location>
</feature>
<dbReference type="Pfam" id="PF12171">
    <property type="entry name" value="zf-C2H2_jaz"/>
    <property type="match status" value="1"/>
</dbReference>
<dbReference type="Gene3D" id="3.30.160.60">
    <property type="entry name" value="Classic Zinc Finger"/>
    <property type="match status" value="1"/>
</dbReference>
<dbReference type="Proteomes" id="UP000824782">
    <property type="component" value="Unassembled WGS sequence"/>
</dbReference>
<evidence type="ECO:0000313" key="6">
    <source>
        <dbReference type="EMBL" id="KAG8554814.1"/>
    </source>
</evidence>
<keyword evidence="7" id="KW-1185">Reference proteome</keyword>
<organism evidence="6 7">
    <name type="scientific">Engystomops pustulosus</name>
    <name type="common">Tungara frog</name>
    <name type="synonym">Physalaemus pustulosus</name>
    <dbReference type="NCBI Taxonomy" id="76066"/>
    <lineage>
        <taxon>Eukaryota</taxon>
        <taxon>Metazoa</taxon>
        <taxon>Chordata</taxon>
        <taxon>Craniata</taxon>
        <taxon>Vertebrata</taxon>
        <taxon>Euteleostomi</taxon>
        <taxon>Amphibia</taxon>
        <taxon>Batrachia</taxon>
        <taxon>Anura</taxon>
        <taxon>Neobatrachia</taxon>
        <taxon>Hyloidea</taxon>
        <taxon>Leptodactylidae</taxon>
        <taxon>Leiuperinae</taxon>
        <taxon>Engystomops</taxon>
    </lineage>
</organism>
<gene>
    <name evidence="6" type="ORF">GDO81_003905</name>
</gene>
<dbReference type="PANTHER" id="PTHR45762">
    <property type="entry name" value="ZINC FINGER RNA-BINDING PROTEIN"/>
    <property type="match status" value="1"/>
</dbReference>
<feature type="compositionally biased region" description="Basic and acidic residues" evidence="4">
    <location>
        <begin position="407"/>
        <end position="416"/>
    </location>
</feature>
<feature type="compositionally biased region" description="Basic and acidic residues" evidence="4">
    <location>
        <begin position="760"/>
        <end position="771"/>
    </location>
</feature>
<evidence type="ECO:0000256" key="1">
    <source>
        <dbReference type="ARBA" id="ARBA00022723"/>
    </source>
</evidence>
<reference evidence="6" key="1">
    <citation type="thesis" date="2020" institute="ProQuest LLC" country="789 East Eisenhower Parkway, Ann Arbor, MI, USA">
        <title>Comparative Genomics and Chromosome Evolution.</title>
        <authorList>
            <person name="Mudd A.B."/>
        </authorList>
    </citation>
    <scope>NUCLEOTIDE SEQUENCE</scope>
    <source>
        <strain evidence="6">237g6f4</strain>
        <tissue evidence="6">Blood</tissue>
    </source>
</reference>
<protein>
    <recommendedName>
        <fullName evidence="5">Zinc finger double-stranded RNA binding domain-containing protein</fullName>
    </recommendedName>
</protein>
<dbReference type="GO" id="GO:0008270">
    <property type="term" value="F:zinc ion binding"/>
    <property type="evidence" value="ECO:0007669"/>
    <property type="project" value="UniProtKB-KW"/>
</dbReference>
<feature type="compositionally biased region" description="Polar residues" evidence="4">
    <location>
        <begin position="813"/>
        <end position="846"/>
    </location>
</feature>
<proteinExistence type="predicted"/>
<evidence type="ECO:0000259" key="5">
    <source>
        <dbReference type="Pfam" id="PF12171"/>
    </source>
</evidence>
<dbReference type="AlphaFoldDB" id="A0AAV6ZZQ6"/>
<feature type="compositionally biased region" description="Basic and acidic residues" evidence="4">
    <location>
        <begin position="641"/>
        <end position="652"/>
    </location>
</feature>
<keyword evidence="1" id="KW-0479">Metal-binding</keyword>
<dbReference type="GO" id="GO:0003725">
    <property type="term" value="F:double-stranded RNA binding"/>
    <property type="evidence" value="ECO:0007669"/>
    <property type="project" value="TreeGrafter"/>
</dbReference>
<name>A0AAV6ZZQ6_ENGPU</name>
<feature type="region of interest" description="Disordered" evidence="4">
    <location>
        <begin position="813"/>
        <end position="852"/>
    </location>
</feature>
<keyword evidence="2" id="KW-0863">Zinc-finger</keyword>
<feature type="region of interest" description="Disordered" evidence="4">
    <location>
        <begin position="299"/>
        <end position="381"/>
    </location>
</feature>
<feature type="region of interest" description="Disordered" evidence="4">
    <location>
        <begin position="40"/>
        <end position="67"/>
    </location>
</feature>
<keyword evidence="3" id="KW-0862">Zinc</keyword>
<evidence type="ECO:0000256" key="4">
    <source>
        <dbReference type="SAM" id="MobiDB-lite"/>
    </source>
</evidence>
<feature type="compositionally biased region" description="Acidic residues" evidence="4">
    <location>
        <begin position="54"/>
        <end position="63"/>
    </location>
</feature>
<comment type="caution">
    <text evidence="6">The sequence shown here is derived from an EMBL/GenBank/DDBJ whole genome shotgun (WGS) entry which is preliminary data.</text>
</comment>